<protein>
    <submittedName>
        <fullName evidence="2">Uncharacterized protein</fullName>
    </submittedName>
</protein>
<sequence>MLGIFSGAGFILLDAFLYGSLPIFFVYLAIAIFFSGLWQMVQYFRMPEKDYVRLEKDHITLDKGALLPRKTVHFDRVERLAEINDVMLLKMENGQEQEIYTEWLAHEDTKELRISLKERINT</sequence>
<dbReference type="AlphaFoldDB" id="A0A917BBS6"/>
<reference evidence="2" key="1">
    <citation type="journal article" date="2014" name="Int. J. Syst. Evol. Microbiol.">
        <title>Complete genome sequence of Corynebacterium casei LMG S-19264T (=DSM 44701T), isolated from a smear-ripened cheese.</title>
        <authorList>
            <consortium name="US DOE Joint Genome Institute (JGI-PGF)"/>
            <person name="Walter F."/>
            <person name="Albersmeier A."/>
            <person name="Kalinowski J."/>
            <person name="Ruckert C."/>
        </authorList>
    </citation>
    <scope>NUCLEOTIDE SEQUENCE</scope>
    <source>
        <strain evidence="2">CGMCC 1.12153</strain>
    </source>
</reference>
<name>A0A917BBS6_HALAA</name>
<dbReference type="EMBL" id="BMEL01000005">
    <property type="protein sequence ID" value="GGF34674.1"/>
    <property type="molecule type" value="Genomic_DNA"/>
</dbReference>
<keyword evidence="1" id="KW-0812">Transmembrane</keyword>
<feature type="transmembrane region" description="Helical" evidence="1">
    <location>
        <begin position="15"/>
        <end position="38"/>
    </location>
</feature>
<reference evidence="2" key="2">
    <citation type="submission" date="2020-09" db="EMBL/GenBank/DDBJ databases">
        <authorList>
            <person name="Sun Q."/>
            <person name="Zhou Y."/>
        </authorList>
    </citation>
    <scope>NUCLEOTIDE SEQUENCE</scope>
    <source>
        <strain evidence="2">CGMCC 1.12153</strain>
    </source>
</reference>
<evidence type="ECO:0000313" key="2">
    <source>
        <dbReference type="EMBL" id="GGF34674.1"/>
    </source>
</evidence>
<dbReference type="RefSeq" id="WP_188379040.1">
    <property type="nucleotide sequence ID" value="NZ_BMEL01000005.1"/>
</dbReference>
<keyword evidence="1" id="KW-1133">Transmembrane helix</keyword>
<keyword evidence="3" id="KW-1185">Reference proteome</keyword>
<organism evidence="2 3">
    <name type="scientific">Halobacillus andaensis</name>
    <dbReference type="NCBI Taxonomy" id="1176239"/>
    <lineage>
        <taxon>Bacteria</taxon>
        <taxon>Bacillati</taxon>
        <taxon>Bacillota</taxon>
        <taxon>Bacilli</taxon>
        <taxon>Bacillales</taxon>
        <taxon>Bacillaceae</taxon>
        <taxon>Halobacillus</taxon>
    </lineage>
</organism>
<keyword evidence="1" id="KW-0472">Membrane</keyword>
<comment type="caution">
    <text evidence="2">The sequence shown here is derived from an EMBL/GenBank/DDBJ whole genome shotgun (WGS) entry which is preliminary data.</text>
</comment>
<proteinExistence type="predicted"/>
<evidence type="ECO:0000256" key="1">
    <source>
        <dbReference type="SAM" id="Phobius"/>
    </source>
</evidence>
<evidence type="ECO:0000313" key="3">
    <source>
        <dbReference type="Proteomes" id="UP000660110"/>
    </source>
</evidence>
<dbReference type="Proteomes" id="UP000660110">
    <property type="component" value="Unassembled WGS sequence"/>
</dbReference>
<accession>A0A917BBS6</accession>
<gene>
    <name evidence="2" type="ORF">GCM10010954_37200</name>
</gene>